<evidence type="ECO:0000313" key="2">
    <source>
        <dbReference type="EMBL" id="PWJ22171.1"/>
    </source>
</evidence>
<dbReference type="Gene3D" id="3.40.50.2000">
    <property type="entry name" value="Glycogen Phosphorylase B"/>
    <property type="match status" value="1"/>
</dbReference>
<organism evidence="3 5">
    <name type="scientific">Jannaschia seohaensis</name>
    <dbReference type="NCBI Taxonomy" id="475081"/>
    <lineage>
        <taxon>Bacteria</taxon>
        <taxon>Pseudomonadati</taxon>
        <taxon>Pseudomonadota</taxon>
        <taxon>Alphaproteobacteria</taxon>
        <taxon>Rhodobacterales</taxon>
        <taxon>Roseobacteraceae</taxon>
        <taxon>Jannaschia</taxon>
    </lineage>
</organism>
<feature type="domain" description="Glycosyl transferase family 1" evidence="1">
    <location>
        <begin position="229"/>
        <end position="371"/>
    </location>
</feature>
<evidence type="ECO:0000259" key="1">
    <source>
        <dbReference type="Pfam" id="PF00534"/>
    </source>
</evidence>
<gene>
    <name evidence="2" type="ORF">BCF38_101581</name>
    <name evidence="3" type="ORF">SAMN05421539_101581</name>
</gene>
<dbReference type="RefSeq" id="WP_109562750.1">
    <property type="nucleotide sequence ID" value="NZ_QGDJ01000001.1"/>
</dbReference>
<dbReference type="Pfam" id="PF00534">
    <property type="entry name" value="Glycos_transf_1"/>
    <property type="match status" value="1"/>
</dbReference>
<dbReference type="GO" id="GO:0016757">
    <property type="term" value="F:glycosyltransferase activity"/>
    <property type="evidence" value="ECO:0007669"/>
    <property type="project" value="InterPro"/>
</dbReference>
<evidence type="ECO:0000313" key="5">
    <source>
        <dbReference type="Proteomes" id="UP000251571"/>
    </source>
</evidence>
<dbReference type="Proteomes" id="UP000245839">
    <property type="component" value="Unassembled WGS sequence"/>
</dbReference>
<dbReference type="PANTHER" id="PTHR45947:SF3">
    <property type="entry name" value="SULFOQUINOVOSYL TRANSFERASE SQD2"/>
    <property type="match status" value="1"/>
</dbReference>
<dbReference type="InterPro" id="IPR001296">
    <property type="entry name" value="Glyco_trans_1"/>
</dbReference>
<evidence type="ECO:0000313" key="3">
    <source>
        <dbReference type="EMBL" id="SSA38449.1"/>
    </source>
</evidence>
<name>A0A2Y9A779_9RHOB</name>
<dbReference type="Proteomes" id="UP000251571">
    <property type="component" value="Unassembled WGS sequence"/>
</dbReference>
<dbReference type="AlphaFoldDB" id="A0A2Y9A779"/>
<dbReference type="PANTHER" id="PTHR45947">
    <property type="entry name" value="SULFOQUINOVOSYL TRANSFERASE SQD2"/>
    <property type="match status" value="1"/>
</dbReference>
<proteinExistence type="predicted"/>
<sequence length="407" mass="43494">MPHVVVINDASVARGGATGLALLSARMLRMRGHRVTYICGDGGDDGALAAQGVQVVALGGTALLKRGKFHAARRGLYDAAKRDGLARAIAEIDGPDTVYHLHGWAQILSPSVFDALAPVAAHTFLHAHDYFLACPNGAYFDYQRREECARVPMSASCLATNCDRRSRAQKTWRSMRQMQVRRGLAGRDWAGVLQIHPGMRDSLARGGLPEAAIRTVRNPVERWSETRIPAETNRRLAYVGRLEVGKGVALLCEAARRAGLPLRVIGSAENRKELTRAYPEVEFAGWTPRDEIAAAVADCRALVMPSRFAEPFGLVGAEASLSGLPVAISRAALLAPDVVAAGLGTAVDVSGPDSLARDLLAFMDRPDDEIEAMSRAGFAGEGLIAQTPGAWIDQLSGLYDAALAAAR</sequence>
<dbReference type="SUPFAM" id="SSF53756">
    <property type="entry name" value="UDP-Glycosyltransferase/glycogen phosphorylase"/>
    <property type="match status" value="1"/>
</dbReference>
<protein>
    <submittedName>
        <fullName evidence="2">Glycosyltransferase involved in cell wall biosynthesis</fullName>
    </submittedName>
    <submittedName>
        <fullName evidence="3">Glycosyltransferase involved in cell wall bisynthesis</fullName>
    </submittedName>
</protein>
<accession>A0A2Y9A779</accession>
<dbReference type="EMBL" id="QGDJ01000001">
    <property type="protein sequence ID" value="PWJ22171.1"/>
    <property type="molecule type" value="Genomic_DNA"/>
</dbReference>
<reference evidence="3 5" key="1">
    <citation type="submission" date="2016-10" db="EMBL/GenBank/DDBJ databases">
        <authorList>
            <person name="Cai Z."/>
        </authorList>
    </citation>
    <scope>NUCLEOTIDE SEQUENCE [LARGE SCALE GENOMIC DNA]</scope>
    <source>
        <strain evidence="3 5">DSM 25227</strain>
    </source>
</reference>
<keyword evidence="3" id="KW-0808">Transferase</keyword>
<reference evidence="2 4" key="2">
    <citation type="submission" date="2018-03" db="EMBL/GenBank/DDBJ databases">
        <title>Genomic Encyclopedia of Archaeal and Bacterial Type Strains, Phase II (KMG-II): from individual species to whole genera.</title>
        <authorList>
            <person name="Goeker M."/>
        </authorList>
    </citation>
    <scope>NUCLEOTIDE SEQUENCE [LARGE SCALE GENOMIC DNA]</scope>
    <source>
        <strain evidence="2 4">DSM 25227</strain>
    </source>
</reference>
<keyword evidence="4" id="KW-1185">Reference proteome</keyword>
<dbReference type="InterPro" id="IPR050194">
    <property type="entry name" value="Glycosyltransferase_grp1"/>
</dbReference>
<dbReference type="OrthoDB" id="9807414at2"/>
<dbReference type="EMBL" id="UETC01000001">
    <property type="protein sequence ID" value="SSA38449.1"/>
    <property type="molecule type" value="Genomic_DNA"/>
</dbReference>
<evidence type="ECO:0000313" key="4">
    <source>
        <dbReference type="Proteomes" id="UP000245839"/>
    </source>
</evidence>